<feature type="region of interest" description="Disordered" evidence="1">
    <location>
        <begin position="1"/>
        <end position="20"/>
    </location>
</feature>
<reference evidence="2" key="1">
    <citation type="submission" date="2023-03" db="EMBL/GenBank/DDBJ databases">
        <authorList>
            <person name="Steffen K."/>
            <person name="Cardenas P."/>
        </authorList>
    </citation>
    <scope>NUCLEOTIDE SEQUENCE</scope>
</reference>
<organism evidence="2 3">
    <name type="scientific">Geodia barretti</name>
    <name type="common">Barrett's horny sponge</name>
    <dbReference type="NCBI Taxonomy" id="519541"/>
    <lineage>
        <taxon>Eukaryota</taxon>
        <taxon>Metazoa</taxon>
        <taxon>Porifera</taxon>
        <taxon>Demospongiae</taxon>
        <taxon>Heteroscleromorpha</taxon>
        <taxon>Tetractinellida</taxon>
        <taxon>Astrophorina</taxon>
        <taxon>Geodiidae</taxon>
        <taxon>Geodia</taxon>
    </lineage>
</organism>
<dbReference type="Proteomes" id="UP001174909">
    <property type="component" value="Unassembled WGS sequence"/>
</dbReference>
<dbReference type="SUPFAM" id="SSF47391">
    <property type="entry name" value="Dimerization-anchoring domain of cAMP-dependent PK regulatory subunit"/>
    <property type="match status" value="1"/>
</dbReference>
<name>A0AA35WYQ2_GEOBA</name>
<dbReference type="CDD" id="cd22961">
    <property type="entry name" value="DD_TEX55-like"/>
    <property type="match status" value="1"/>
</dbReference>
<gene>
    <name evidence="2" type="ORF">GBAR_LOCUS17944</name>
</gene>
<dbReference type="EMBL" id="CASHTH010002554">
    <property type="protein sequence ID" value="CAI8031615.1"/>
    <property type="molecule type" value="Genomic_DNA"/>
</dbReference>
<accession>A0AA35WYQ2</accession>
<protein>
    <submittedName>
        <fullName evidence="2">Uncharacterized protein</fullName>
    </submittedName>
</protein>
<evidence type="ECO:0000256" key="1">
    <source>
        <dbReference type="SAM" id="MobiDB-lite"/>
    </source>
</evidence>
<feature type="compositionally biased region" description="Gly residues" evidence="1">
    <location>
        <begin position="1"/>
        <end position="14"/>
    </location>
</feature>
<keyword evidence="3" id="KW-1185">Reference proteome</keyword>
<sequence length="90" mass="10023">MASSGAAGGRGGGNSQQKEVEDYLSRIKLREIFQGMLTHVVVHQPEDPVAYFHEELSRIKKEVEENNVDIASTTFLTSSNYVPKDRGDQQ</sequence>
<proteinExistence type="predicted"/>
<dbReference type="Gene3D" id="1.20.890.10">
    <property type="entry name" value="cAMP-dependent protein kinase regulatory subunit, dimerization-anchoring domain"/>
    <property type="match status" value="1"/>
</dbReference>
<comment type="caution">
    <text evidence="2">The sequence shown here is derived from an EMBL/GenBank/DDBJ whole genome shotgun (WGS) entry which is preliminary data.</text>
</comment>
<evidence type="ECO:0000313" key="2">
    <source>
        <dbReference type="EMBL" id="CAI8031615.1"/>
    </source>
</evidence>
<evidence type="ECO:0000313" key="3">
    <source>
        <dbReference type="Proteomes" id="UP001174909"/>
    </source>
</evidence>
<dbReference type="AlphaFoldDB" id="A0AA35WYQ2"/>